<accession>A0ABP6YP64</accession>
<reference evidence="2" key="1">
    <citation type="journal article" date="2019" name="Int. J. Syst. Evol. Microbiol.">
        <title>The Global Catalogue of Microorganisms (GCM) 10K type strain sequencing project: providing services to taxonomists for standard genome sequencing and annotation.</title>
        <authorList>
            <consortium name="The Broad Institute Genomics Platform"/>
            <consortium name="The Broad Institute Genome Sequencing Center for Infectious Disease"/>
            <person name="Wu L."/>
            <person name="Ma J."/>
        </authorList>
    </citation>
    <scope>NUCLEOTIDE SEQUENCE [LARGE SCALE GENOMIC DNA]</scope>
    <source>
        <strain evidence="2">JCM 17326</strain>
    </source>
</reference>
<gene>
    <name evidence="1" type="ORF">GCM10022419_080640</name>
</gene>
<sequence length="115" mass="12865">MLIFESAELLQRGRSYEVCTDFGPCRTYPWQRPRSGDADAGRDPESFAFNREYVSPPIGSSEGLARWTGTGVRVTLRDHTSAVIAHGTATLEYVESPPRSCECPMNQVRITLMPR</sequence>
<dbReference type="EMBL" id="BAABDQ010000023">
    <property type="protein sequence ID" value="GAA3586365.1"/>
    <property type="molecule type" value="Genomic_DNA"/>
</dbReference>
<proteinExistence type="predicted"/>
<dbReference type="Proteomes" id="UP001500630">
    <property type="component" value="Unassembled WGS sequence"/>
</dbReference>
<evidence type="ECO:0000313" key="1">
    <source>
        <dbReference type="EMBL" id="GAA3586365.1"/>
    </source>
</evidence>
<organism evidence="1 2">
    <name type="scientific">Nonomuraea rosea</name>
    <dbReference type="NCBI Taxonomy" id="638574"/>
    <lineage>
        <taxon>Bacteria</taxon>
        <taxon>Bacillati</taxon>
        <taxon>Actinomycetota</taxon>
        <taxon>Actinomycetes</taxon>
        <taxon>Streptosporangiales</taxon>
        <taxon>Streptosporangiaceae</taxon>
        <taxon>Nonomuraea</taxon>
    </lineage>
</organism>
<evidence type="ECO:0000313" key="2">
    <source>
        <dbReference type="Proteomes" id="UP001500630"/>
    </source>
</evidence>
<protein>
    <submittedName>
        <fullName evidence="1">Uncharacterized protein</fullName>
    </submittedName>
</protein>
<comment type="caution">
    <text evidence="1">The sequence shown here is derived from an EMBL/GenBank/DDBJ whole genome shotgun (WGS) entry which is preliminary data.</text>
</comment>
<name>A0ABP6YP64_9ACTN</name>
<keyword evidence="2" id="KW-1185">Reference proteome</keyword>